<sequence length="25" mass="2747">MARRTKIIATVGPACEDDATLRKMV</sequence>
<name>A0A381ZN00_9ZZZZ</name>
<dbReference type="AlphaFoldDB" id="A0A381ZN00"/>
<evidence type="ECO:0008006" key="2">
    <source>
        <dbReference type="Google" id="ProtNLM"/>
    </source>
</evidence>
<reference evidence="1" key="1">
    <citation type="submission" date="2018-05" db="EMBL/GenBank/DDBJ databases">
        <authorList>
            <person name="Lanie J.A."/>
            <person name="Ng W.-L."/>
            <person name="Kazmierczak K.M."/>
            <person name="Andrzejewski T.M."/>
            <person name="Davidsen T.M."/>
            <person name="Wayne K.J."/>
            <person name="Tettelin H."/>
            <person name="Glass J.I."/>
            <person name="Rusch D."/>
            <person name="Podicherti R."/>
            <person name="Tsui H.-C.T."/>
            <person name="Winkler M.E."/>
        </authorList>
    </citation>
    <scope>NUCLEOTIDE SEQUENCE</scope>
</reference>
<protein>
    <recommendedName>
        <fullName evidence="2">Pyruvate kinase barrel domain-containing protein</fullName>
    </recommendedName>
</protein>
<organism evidence="1">
    <name type="scientific">marine metagenome</name>
    <dbReference type="NCBI Taxonomy" id="408172"/>
    <lineage>
        <taxon>unclassified sequences</taxon>
        <taxon>metagenomes</taxon>
        <taxon>ecological metagenomes</taxon>
    </lineage>
</organism>
<proteinExistence type="predicted"/>
<evidence type="ECO:0000313" key="1">
    <source>
        <dbReference type="EMBL" id="SVA90341.1"/>
    </source>
</evidence>
<gene>
    <name evidence="1" type="ORF">METZ01_LOCUS143195</name>
</gene>
<dbReference type="EMBL" id="UINC01021869">
    <property type="protein sequence ID" value="SVA90341.1"/>
    <property type="molecule type" value="Genomic_DNA"/>
</dbReference>
<accession>A0A381ZN00</accession>
<feature type="non-terminal residue" evidence="1">
    <location>
        <position position="25"/>
    </location>
</feature>